<dbReference type="EMBL" id="JACEGQ020000001">
    <property type="protein sequence ID" value="KAH8519680.1"/>
    <property type="molecule type" value="Genomic_DNA"/>
</dbReference>
<name>A0A8T2ZQV6_POPDE</name>
<dbReference type="PANTHER" id="PTHR24012">
    <property type="entry name" value="RNA BINDING PROTEIN"/>
    <property type="match status" value="1"/>
</dbReference>
<dbReference type="FunFam" id="3.30.70.330:FF:000555">
    <property type="entry name" value="Polyadenylate-binding protein"/>
    <property type="match status" value="1"/>
</dbReference>
<dbReference type="CDD" id="cd12379">
    <property type="entry name" value="RRM2_I_PABPs"/>
    <property type="match status" value="1"/>
</dbReference>
<feature type="domain" description="RRM" evidence="5">
    <location>
        <begin position="113"/>
        <end position="185"/>
    </location>
</feature>
<evidence type="ECO:0000313" key="6">
    <source>
        <dbReference type="EMBL" id="KAH8519680.1"/>
    </source>
</evidence>
<dbReference type="CDD" id="cd12380">
    <property type="entry name" value="RRM3_I_PABPs"/>
    <property type="match status" value="1"/>
</dbReference>
<dbReference type="AlphaFoldDB" id="A0A8T2ZQV6"/>
<dbReference type="SMART" id="SM00360">
    <property type="entry name" value="RRM"/>
    <property type="match status" value="4"/>
</dbReference>
<dbReference type="InterPro" id="IPR012677">
    <property type="entry name" value="Nucleotide-bd_a/b_plait_sf"/>
</dbReference>
<reference evidence="6" key="1">
    <citation type="journal article" date="2021" name="J. Hered.">
        <title>Genome Assembly of Salicaceae Populus deltoides (Eastern Cottonwood) I-69 Based on Nanopore Sequencing and Hi-C Technologies.</title>
        <authorList>
            <person name="Bai S."/>
            <person name="Wu H."/>
            <person name="Zhang J."/>
            <person name="Pan Z."/>
            <person name="Zhao W."/>
            <person name="Li Z."/>
            <person name="Tong C."/>
        </authorList>
    </citation>
    <scope>NUCLEOTIDE SEQUENCE</scope>
    <source>
        <tissue evidence="6">Leaf</tissue>
    </source>
</reference>
<dbReference type="InterPro" id="IPR000504">
    <property type="entry name" value="RRM_dom"/>
</dbReference>
<dbReference type="PROSITE" id="PS50102">
    <property type="entry name" value="RRM"/>
    <property type="match status" value="4"/>
</dbReference>
<feature type="domain" description="RRM" evidence="5">
    <location>
        <begin position="204"/>
        <end position="281"/>
    </location>
</feature>
<proteinExistence type="predicted"/>
<dbReference type="InterPro" id="IPR003954">
    <property type="entry name" value="RRM_euk-type"/>
</dbReference>
<organism evidence="6 7">
    <name type="scientific">Populus deltoides</name>
    <name type="common">Eastern poplar</name>
    <name type="synonym">Eastern cottonwood</name>
    <dbReference type="NCBI Taxonomy" id="3696"/>
    <lineage>
        <taxon>Eukaryota</taxon>
        <taxon>Viridiplantae</taxon>
        <taxon>Streptophyta</taxon>
        <taxon>Embryophyta</taxon>
        <taxon>Tracheophyta</taxon>
        <taxon>Spermatophyta</taxon>
        <taxon>Magnoliopsida</taxon>
        <taxon>eudicotyledons</taxon>
        <taxon>Gunneridae</taxon>
        <taxon>Pentapetalae</taxon>
        <taxon>rosids</taxon>
        <taxon>fabids</taxon>
        <taxon>Malpighiales</taxon>
        <taxon>Salicaceae</taxon>
        <taxon>Saliceae</taxon>
        <taxon>Populus</taxon>
    </lineage>
</organism>
<accession>A0A8T2ZQV6</accession>
<evidence type="ECO:0000256" key="2">
    <source>
        <dbReference type="ARBA" id="ARBA00022884"/>
    </source>
</evidence>
<feature type="region of interest" description="Disordered" evidence="4">
    <location>
        <begin position="639"/>
        <end position="681"/>
    </location>
</feature>
<dbReference type="InterPro" id="IPR035979">
    <property type="entry name" value="RBD_domain_sf"/>
</dbReference>
<dbReference type="GO" id="GO:0003723">
    <property type="term" value="F:RNA binding"/>
    <property type="evidence" value="ECO:0007669"/>
    <property type="project" value="UniProtKB-UniRule"/>
</dbReference>
<evidence type="ECO:0000256" key="4">
    <source>
        <dbReference type="SAM" id="MobiDB-lite"/>
    </source>
</evidence>
<dbReference type="FunFam" id="3.30.70.330:FF:000003">
    <property type="entry name" value="Polyadenylate-binding protein"/>
    <property type="match status" value="1"/>
</dbReference>
<dbReference type="FunFam" id="3.30.70.330:FF:000239">
    <property type="entry name" value="Polyadenylate-binding protein"/>
    <property type="match status" value="1"/>
</dbReference>
<comment type="caution">
    <text evidence="6">The sequence shown here is derived from an EMBL/GenBank/DDBJ whole genome shotgun (WGS) entry which is preliminary data.</text>
</comment>
<feature type="domain" description="RRM" evidence="5">
    <location>
        <begin position="25"/>
        <end position="103"/>
    </location>
</feature>
<dbReference type="Gene3D" id="3.30.70.330">
    <property type="match status" value="5"/>
</dbReference>
<sequence>MAQVQVPVQPQSVNAGANNPNFVTTSLYVGDLEISVTDSQLYDLFNQVGQVVSVRVCRDLTSRRSLGYGYVNYSNPQDAARALEMLNFTPLNGSPIRVMYSHRDPTIRKSGAGNIFIKNLDKAIDHKALHDTFSAFGNILSCKVATDPSGQSKGYGFVQFDSEEAAQKAIEKLNGMLLNDKQVYVGPFLRKQERDTATDKMRFNNVFVKNLSETTTEEDLNKTFGEFGTITSIVVMRDGDGKSKCFGFVNFENAEDAAKAVEALNGKKIDDKEWFVGKAQKKYEREVELKQRFEQSMKEAADKFQGANLYIKNLDDSIVDEKLKELFSPFGTITSCKEGDRSLKLMHYPVGFVTLWSLSSLMNDCLPVSSKISLICDCITISNNRFFIADLYISASGFQKPPPAARFSLVPFLYFLSPGVMRDPNGISRGSGFVAFSTPEEASRALLEMNGKIVVSKPLYVALAQRKEDRRARLQAQFSQMRPVAMAPSVGPRMPMYPPAGPGLGQQIFYGQAPPAIIPPQPGFGYQQQLVPGMRPGGAPMPNFFVPMVQQGQQGQRPGGRRAGAGQQSQQPVPLMQQQMLPRGRVYRYPPGRGLPDVPMTGVAGGMLPVPYDMGGMPMRDAALSQSIPVGALATALANATPDQQRTKRGRDPCGVPGADPSGGRKTSNQSTPKAPWRKNW</sequence>
<dbReference type="Pfam" id="PF00076">
    <property type="entry name" value="RRM_1"/>
    <property type="match status" value="5"/>
</dbReference>
<evidence type="ECO:0000313" key="7">
    <source>
        <dbReference type="Proteomes" id="UP000807159"/>
    </source>
</evidence>
<feature type="compositionally biased region" description="Low complexity" evidence="4">
    <location>
        <begin position="564"/>
        <end position="573"/>
    </location>
</feature>
<evidence type="ECO:0000256" key="1">
    <source>
        <dbReference type="ARBA" id="ARBA00022737"/>
    </source>
</evidence>
<feature type="region of interest" description="Disordered" evidence="4">
    <location>
        <begin position="551"/>
        <end position="573"/>
    </location>
</feature>
<dbReference type="InterPro" id="IPR006515">
    <property type="entry name" value="PABP_1234"/>
</dbReference>
<evidence type="ECO:0000256" key="3">
    <source>
        <dbReference type="PROSITE-ProRule" id="PRU00176"/>
    </source>
</evidence>
<dbReference type="InterPro" id="IPR045305">
    <property type="entry name" value="RRM2_I_PABPs"/>
</dbReference>
<protein>
    <recommendedName>
        <fullName evidence="5">RRM domain-containing protein</fullName>
    </recommendedName>
</protein>
<keyword evidence="7" id="KW-1185">Reference proteome</keyword>
<dbReference type="SUPFAM" id="SSF54928">
    <property type="entry name" value="RNA-binding domain, RBD"/>
    <property type="match status" value="3"/>
</dbReference>
<feature type="domain" description="RRM" evidence="5">
    <location>
        <begin position="307"/>
        <end position="466"/>
    </location>
</feature>
<dbReference type="CDD" id="cd12378">
    <property type="entry name" value="RRM1_I_PABPs"/>
    <property type="match status" value="1"/>
</dbReference>
<dbReference type="InterPro" id="IPR034364">
    <property type="entry name" value="PABP_RRM1"/>
</dbReference>
<dbReference type="SMART" id="SM00361">
    <property type="entry name" value="RRM_1"/>
    <property type="match status" value="3"/>
</dbReference>
<dbReference type="Proteomes" id="UP000807159">
    <property type="component" value="Chromosome 1"/>
</dbReference>
<dbReference type="NCBIfam" id="TIGR01628">
    <property type="entry name" value="PABP-1234"/>
    <property type="match status" value="1"/>
</dbReference>
<keyword evidence="2 3" id="KW-0694">RNA-binding</keyword>
<evidence type="ECO:0000259" key="5">
    <source>
        <dbReference type="PROSITE" id="PS50102"/>
    </source>
</evidence>
<gene>
    <name evidence="6" type="ORF">H0E87_001201</name>
</gene>
<keyword evidence="1" id="KW-0677">Repeat</keyword>